<evidence type="ECO:0000313" key="1">
    <source>
        <dbReference type="EMBL" id="KXA89223.1"/>
    </source>
</evidence>
<name>A0A133U4U7_9EURY</name>
<proteinExistence type="predicted"/>
<dbReference type="AlphaFoldDB" id="A0A133U4U7"/>
<reference evidence="1 2" key="1">
    <citation type="journal article" date="2016" name="Sci. Rep.">
        <title>Metabolic traits of an uncultured archaeal lineage -MSBL1- from brine pools of the Red Sea.</title>
        <authorList>
            <person name="Mwirichia R."/>
            <person name="Alam I."/>
            <person name="Rashid M."/>
            <person name="Vinu M."/>
            <person name="Ba-Alawi W."/>
            <person name="Anthony Kamau A."/>
            <person name="Kamanda Ngugi D."/>
            <person name="Goker M."/>
            <person name="Klenk H.P."/>
            <person name="Bajic V."/>
            <person name="Stingl U."/>
        </authorList>
    </citation>
    <scope>NUCLEOTIDE SEQUENCE [LARGE SCALE GENOMIC DNA]</scope>
    <source>
        <strain evidence="1">SCGC-AAA259A05</strain>
    </source>
</reference>
<evidence type="ECO:0000313" key="2">
    <source>
        <dbReference type="Proteomes" id="UP000070163"/>
    </source>
</evidence>
<comment type="caution">
    <text evidence="1">The sequence shown here is derived from an EMBL/GenBank/DDBJ whole genome shotgun (WGS) entry which is preliminary data.</text>
</comment>
<keyword evidence="2" id="KW-1185">Reference proteome</keyword>
<organism evidence="1 2">
    <name type="scientific">candidate division MSBL1 archaeon SCGC-AAA259A05</name>
    <dbReference type="NCBI Taxonomy" id="1698259"/>
    <lineage>
        <taxon>Archaea</taxon>
        <taxon>Methanobacteriati</taxon>
        <taxon>Methanobacteriota</taxon>
        <taxon>candidate division MSBL1</taxon>
    </lineage>
</organism>
<dbReference type="EMBL" id="LHXJ01000090">
    <property type="protein sequence ID" value="KXA89223.1"/>
    <property type="molecule type" value="Genomic_DNA"/>
</dbReference>
<sequence>MGLEMSDVRVKVPSGIPKKIAKFELENELERKKRRLKSVRTSIRKLDLSEEDVEKFEEAREKAWNQRKKSLL</sequence>
<dbReference type="Proteomes" id="UP000070163">
    <property type="component" value="Unassembled WGS sequence"/>
</dbReference>
<gene>
    <name evidence="1" type="ORF">AKJ57_05650</name>
</gene>
<accession>A0A133U4U7</accession>
<protein>
    <submittedName>
        <fullName evidence="1">Uncharacterized protein</fullName>
    </submittedName>
</protein>